<feature type="transmembrane region" description="Helical" evidence="1">
    <location>
        <begin position="41"/>
        <end position="59"/>
    </location>
</feature>
<evidence type="ECO:0000313" key="3">
    <source>
        <dbReference type="Proteomes" id="UP000094527"/>
    </source>
</evidence>
<accession>A0A1D2N4V0</accession>
<sequence>VKFFAIFDAVVSALNVVLVVSILIVALFYNGDENPLKDNKETVAVYSGIVIYIASHQLWMAVRLYNGAKLVFGIAVVARFAARLRQSEQQTTTFRFPFVVARRQQTLCPTVRVSVIDLPPTYFDTQNPDTPQVDPPPYCEISVAKSHSDITNSVGFVTT</sequence>
<dbReference type="EMBL" id="LJIJ01000217">
    <property type="protein sequence ID" value="ODN00298.1"/>
    <property type="molecule type" value="Genomic_DNA"/>
</dbReference>
<organism evidence="2 3">
    <name type="scientific">Orchesella cincta</name>
    <name type="common">Springtail</name>
    <name type="synonym">Podura cincta</name>
    <dbReference type="NCBI Taxonomy" id="48709"/>
    <lineage>
        <taxon>Eukaryota</taxon>
        <taxon>Metazoa</taxon>
        <taxon>Ecdysozoa</taxon>
        <taxon>Arthropoda</taxon>
        <taxon>Hexapoda</taxon>
        <taxon>Collembola</taxon>
        <taxon>Entomobryomorpha</taxon>
        <taxon>Entomobryoidea</taxon>
        <taxon>Orchesellidae</taxon>
        <taxon>Orchesellinae</taxon>
        <taxon>Orchesella</taxon>
    </lineage>
</organism>
<evidence type="ECO:0000313" key="2">
    <source>
        <dbReference type="EMBL" id="ODN00298.1"/>
    </source>
</evidence>
<keyword evidence="1" id="KW-0472">Membrane</keyword>
<feature type="non-terminal residue" evidence="2">
    <location>
        <position position="1"/>
    </location>
</feature>
<gene>
    <name evidence="2" type="ORF">Ocin01_06382</name>
</gene>
<evidence type="ECO:0000256" key="1">
    <source>
        <dbReference type="SAM" id="Phobius"/>
    </source>
</evidence>
<comment type="caution">
    <text evidence="2">The sequence shown here is derived from an EMBL/GenBank/DDBJ whole genome shotgun (WGS) entry which is preliminary data.</text>
</comment>
<dbReference type="Proteomes" id="UP000094527">
    <property type="component" value="Unassembled WGS sequence"/>
</dbReference>
<keyword evidence="1" id="KW-0812">Transmembrane</keyword>
<name>A0A1D2N4V0_ORCCI</name>
<dbReference type="AlphaFoldDB" id="A0A1D2N4V0"/>
<protein>
    <submittedName>
        <fullName evidence="2">Uncharacterized protein</fullName>
    </submittedName>
</protein>
<reference evidence="2 3" key="1">
    <citation type="journal article" date="2016" name="Genome Biol. Evol.">
        <title>Gene Family Evolution Reflects Adaptation to Soil Environmental Stressors in the Genome of the Collembolan Orchesella cincta.</title>
        <authorList>
            <person name="Faddeeva-Vakhrusheva A."/>
            <person name="Derks M.F."/>
            <person name="Anvar S.Y."/>
            <person name="Agamennone V."/>
            <person name="Suring W."/>
            <person name="Smit S."/>
            <person name="van Straalen N.M."/>
            <person name="Roelofs D."/>
        </authorList>
    </citation>
    <scope>NUCLEOTIDE SEQUENCE [LARGE SCALE GENOMIC DNA]</scope>
    <source>
        <tissue evidence="2">Mixed pool</tissue>
    </source>
</reference>
<keyword evidence="3" id="KW-1185">Reference proteome</keyword>
<feature type="transmembrane region" description="Helical" evidence="1">
    <location>
        <begin position="6"/>
        <end position="29"/>
    </location>
</feature>
<proteinExistence type="predicted"/>
<keyword evidence="1" id="KW-1133">Transmembrane helix</keyword>